<sequence length="84" mass="9942">MKKFQCDKCENGKITKYLHIDNGFCYKCKGTGKLNYDPDTKGHNAQENINPEIEWLEIQSEQEMIAQAELENWMHANNIEYDYH</sequence>
<dbReference type="RefSeq" id="WP_191155740.1">
    <property type="nucleotide sequence ID" value="NZ_JACXAI010000002.1"/>
</dbReference>
<dbReference type="Proteomes" id="UP000626844">
    <property type="component" value="Unassembled WGS sequence"/>
</dbReference>
<dbReference type="AlphaFoldDB" id="A0A926RV11"/>
<protein>
    <submittedName>
        <fullName evidence="1">Uncharacterized protein</fullName>
    </submittedName>
</protein>
<proteinExistence type="predicted"/>
<name>A0A926RV11_9BACI</name>
<reference evidence="1" key="1">
    <citation type="submission" date="2020-09" db="EMBL/GenBank/DDBJ databases">
        <title>A novel bacterium of genus Bacillus, isolated from South China Sea.</title>
        <authorList>
            <person name="Huang H."/>
            <person name="Mo K."/>
            <person name="Hu Y."/>
        </authorList>
    </citation>
    <scope>NUCLEOTIDE SEQUENCE</scope>
    <source>
        <strain evidence="1">IB182487</strain>
    </source>
</reference>
<keyword evidence="2" id="KW-1185">Reference proteome</keyword>
<comment type="caution">
    <text evidence="1">The sequence shown here is derived from an EMBL/GenBank/DDBJ whole genome shotgun (WGS) entry which is preliminary data.</text>
</comment>
<evidence type="ECO:0000313" key="1">
    <source>
        <dbReference type="EMBL" id="MBD1379173.1"/>
    </source>
</evidence>
<accession>A0A926RV11</accession>
<evidence type="ECO:0000313" key="2">
    <source>
        <dbReference type="Proteomes" id="UP000626844"/>
    </source>
</evidence>
<gene>
    <name evidence="1" type="ORF">IC621_02920</name>
</gene>
<dbReference type="EMBL" id="JACXAI010000002">
    <property type="protein sequence ID" value="MBD1379173.1"/>
    <property type="molecule type" value="Genomic_DNA"/>
</dbReference>
<organism evidence="1 2">
    <name type="scientific">Metabacillus arenae</name>
    <dbReference type="NCBI Taxonomy" id="2771434"/>
    <lineage>
        <taxon>Bacteria</taxon>
        <taxon>Bacillati</taxon>
        <taxon>Bacillota</taxon>
        <taxon>Bacilli</taxon>
        <taxon>Bacillales</taxon>
        <taxon>Bacillaceae</taxon>
        <taxon>Metabacillus</taxon>
    </lineage>
</organism>